<keyword evidence="1" id="KW-0472">Membrane</keyword>
<keyword evidence="3" id="KW-1185">Reference proteome</keyword>
<gene>
    <name evidence="2" type="ORF">ABID49_000513</name>
</gene>
<evidence type="ECO:0000313" key="2">
    <source>
        <dbReference type="EMBL" id="MET3574631.1"/>
    </source>
</evidence>
<accession>A0ABV2G8L3</accession>
<feature type="transmembrane region" description="Helical" evidence="1">
    <location>
        <begin position="6"/>
        <end position="26"/>
    </location>
</feature>
<reference evidence="2 3" key="1">
    <citation type="submission" date="2024-06" db="EMBL/GenBank/DDBJ databases">
        <title>Genomic Encyclopedia of Type Strains, Phase IV (KMG-IV): sequencing the most valuable type-strain genomes for metagenomic binning, comparative biology and taxonomic classification.</title>
        <authorList>
            <person name="Goeker M."/>
        </authorList>
    </citation>
    <scope>NUCLEOTIDE SEQUENCE [LARGE SCALE GENOMIC DNA]</scope>
    <source>
        <strain evidence="2 3">DSM 26128</strain>
    </source>
</reference>
<sequence>MTLVELLAALVLVSLVVVLINTVFVFTQRNADSLSSETDVQANLLLGMKVLTKDIRSTDMDQVVVEKNKLILAGTEYTAKDGRLLKNGQTVAEDITSFETCRPPRNEVYSEDQLACRPIDTGDADKQRVIVILEGPPNRSGEKRRLATMINMER</sequence>
<name>A0ABV2G8L3_9BACL</name>
<dbReference type="Proteomes" id="UP001549099">
    <property type="component" value="Unassembled WGS sequence"/>
</dbReference>
<dbReference type="EMBL" id="JBEPLW010000002">
    <property type="protein sequence ID" value="MET3574631.1"/>
    <property type="molecule type" value="Genomic_DNA"/>
</dbReference>
<keyword evidence="1" id="KW-0812">Transmembrane</keyword>
<proteinExistence type="predicted"/>
<evidence type="ECO:0000256" key="1">
    <source>
        <dbReference type="SAM" id="Phobius"/>
    </source>
</evidence>
<comment type="caution">
    <text evidence="2">The sequence shown here is derived from an EMBL/GenBank/DDBJ whole genome shotgun (WGS) entry which is preliminary data.</text>
</comment>
<evidence type="ECO:0000313" key="3">
    <source>
        <dbReference type="Proteomes" id="UP001549099"/>
    </source>
</evidence>
<organism evidence="2 3">
    <name type="scientific">Bhargavaea ullalensis</name>
    <dbReference type="NCBI Taxonomy" id="1265685"/>
    <lineage>
        <taxon>Bacteria</taxon>
        <taxon>Bacillati</taxon>
        <taxon>Bacillota</taxon>
        <taxon>Bacilli</taxon>
        <taxon>Bacillales</taxon>
        <taxon>Caryophanaceae</taxon>
        <taxon>Bhargavaea</taxon>
    </lineage>
</organism>
<keyword evidence="1" id="KW-1133">Transmembrane helix</keyword>
<protein>
    <submittedName>
        <fullName evidence="2">Tfp pilus assembly protein PilW</fullName>
    </submittedName>
</protein>